<protein>
    <submittedName>
        <fullName evidence="2">Anti-repressor SinI family protein</fullName>
    </submittedName>
</protein>
<dbReference type="EMBL" id="JAIQUM010000008">
    <property type="protein sequence ID" value="MBZ5749715.1"/>
    <property type="molecule type" value="Genomic_DNA"/>
</dbReference>
<dbReference type="PROSITE" id="PS51500">
    <property type="entry name" value="SIN"/>
    <property type="match status" value="1"/>
</dbReference>
<feature type="domain" description="Sin" evidence="1">
    <location>
        <begin position="4"/>
        <end position="42"/>
    </location>
</feature>
<dbReference type="Proteomes" id="UP001165287">
    <property type="component" value="Unassembled WGS sequence"/>
</dbReference>
<proteinExistence type="predicted"/>
<evidence type="ECO:0000313" key="2">
    <source>
        <dbReference type="EMBL" id="MBZ5749715.1"/>
    </source>
</evidence>
<dbReference type="InterPro" id="IPR010981">
    <property type="entry name" value="SinR/SinI_dimer_dom"/>
</dbReference>
<dbReference type="Pfam" id="PF08671">
    <property type="entry name" value="SinI"/>
    <property type="match status" value="1"/>
</dbReference>
<keyword evidence="3" id="KW-1185">Reference proteome</keyword>
<accession>A0ABS7UN32</accession>
<dbReference type="RefSeq" id="WP_224137601.1">
    <property type="nucleotide sequence ID" value="NZ_JAIQUM010000008.1"/>
</dbReference>
<evidence type="ECO:0000259" key="1">
    <source>
        <dbReference type="PROSITE" id="PS51500"/>
    </source>
</evidence>
<organism evidence="2 3">
    <name type="scientific">Metabacillus rhizolycopersici</name>
    <dbReference type="NCBI Taxonomy" id="2875709"/>
    <lineage>
        <taxon>Bacteria</taxon>
        <taxon>Bacillati</taxon>
        <taxon>Bacillota</taxon>
        <taxon>Bacilli</taxon>
        <taxon>Bacillales</taxon>
        <taxon>Bacillaceae</taxon>
        <taxon>Metabacillus</taxon>
    </lineage>
</organism>
<comment type="caution">
    <text evidence="2">The sequence shown here is derived from an EMBL/GenBank/DDBJ whole genome shotgun (WGS) entry which is preliminary data.</text>
</comment>
<evidence type="ECO:0000313" key="3">
    <source>
        <dbReference type="Proteomes" id="UP001165287"/>
    </source>
</evidence>
<gene>
    <name evidence="2" type="ORF">K9V48_05560</name>
</gene>
<dbReference type="SUPFAM" id="SSF47406">
    <property type="entry name" value="SinR repressor dimerisation domain-like"/>
    <property type="match status" value="1"/>
</dbReference>
<reference evidence="2" key="1">
    <citation type="submission" date="2024-05" db="EMBL/GenBank/DDBJ databases">
        <title>Metabacillus sp. nov., isolated from the rhizosphere soil of tomato plants.</title>
        <authorList>
            <person name="Ma R."/>
        </authorList>
    </citation>
    <scope>NUCLEOTIDE SEQUENCE</scope>
    <source>
        <strain evidence="2">DBTR6</strain>
    </source>
</reference>
<name>A0ABS7UN32_9BACI</name>
<dbReference type="InterPro" id="IPR036281">
    <property type="entry name" value="SinR/SinI_dimer_dom_sf"/>
</dbReference>
<sequence length="45" mass="5266">MIEVTEFSQTNLLDQEWIELMIEAKQLGLSFEEVQHFLQNGNALK</sequence>